<sequence>MQLSEIGISLHWVILKWHSKRCTN</sequence>
<dbReference type="EMBL" id="GBXM01045267">
    <property type="protein sequence ID" value="JAH63310.1"/>
    <property type="molecule type" value="Transcribed_RNA"/>
</dbReference>
<reference evidence="1" key="1">
    <citation type="submission" date="2014-11" db="EMBL/GenBank/DDBJ databases">
        <authorList>
            <person name="Amaro Gonzalez C."/>
        </authorList>
    </citation>
    <scope>NUCLEOTIDE SEQUENCE</scope>
</reference>
<accession>A0A0E9UDM4</accession>
<proteinExistence type="predicted"/>
<reference evidence="1" key="2">
    <citation type="journal article" date="2015" name="Fish Shellfish Immunol.">
        <title>Early steps in the European eel (Anguilla anguilla)-Vibrio vulnificus interaction in the gills: Role of the RtxA13 toxin.</title>
        <authorList>
            <person name="Callol A."/>
            <person name="Pajuelo D."/>
            <person name="Ebbesson L."/>
            <person name="Teles M."/>
            <person name="MacKenzie S."/>
            <person name="Amaro C."/>
        </authorList>
    </citation>
    <scope>NUCLEOTIDE SEQUENCE</scope>
</reference>
<protein>
    <submittedName>
        <fullName evidence="1">Uncharacterized protein</fullName>
    </submittedName>
</protein>
<dbReference type="AlphaFoldDB" id="A0A0E9UDM4"/>
<evidence type="ECO:0000313" key="1">
    <source>
        <dbReference type="EMBL" id="JAH63310.1"/>
    </source>
</evidence>
<name>A0A0E9UDM4_ANGAN</name>
<organism evidence="1">
    <name type="scientific">Anguilla anguilla</name>
    <name type="common">European freshwater eel</name>
    <name type="synonym">Muraena anguilla</name>
    <dbReference type="NCBI Taxonomy" id="7936"/>
    <lineage>
        <taxon>Eukaryota</taxon>
        <taxon>Metazoa</taxon>
        <taxon>Chordata</taxon>
        <taxon>Craniata</taxon>
        <taxon>Vertebrata</taxon>
        <taxon>Euteleostomi</taxon>
        <taxon>Actinopterygii</taxon>
        <taxon>Neopterygii</taxon>
        <taxon>Teleostei</taxon>
        <taxon>Anguilliformes</taxon>
        <taxon>Anguillidae</taxon>
        <taxon>Anguilla</taxon>
    </lineage>
</organism>